<organism evidence="3 4">
    <name type="scientific">Rhodococcus opacus</name>
    <name type="common">Nocardia opaca</name>
    <dbReference type="NCBI Taxonomy" id="37919"/>
    <lineage>
        <taxon>Bacteria</taxon>
        <taxon>Bacillati</taxon>
        <taxon>Actinomycetota</taxon>
        <taxon>Actinomycetes</taxon>
        <taxon>Mycobacteriales</taxon>
        <taxon>Nocardiaceae</taxon>
        <taxon>Rhodococcus</taxon>
    </lineage>
</organism>
<dbReference type="PIRSF" id="PIRSF029792">
    <property type="entry name" value="Pro_racemase"/>
    <property type="match status" value="1"/>
</dbReference>
<dbReference type="InterPro" id="IPR008794">
    <property type="entry name" value="Pro_racemase_fam"/>
</dbReference>
<feature type="active site" description="Proton donor" evidence="2">
    <location>
        <position position="261"/>
    </location>
</feature>
<dbReference type="RefSeq" id="WP_128638325.1">
    <property type="nucleotide sequence ID" value="NZ_CP008947.1"/>
</dbReference>
<dbReference type="PANTHER" id="PTHR33442:SF5">
    <property type="entry name" value="BIFUNCTIONAL TRANS-3-HYDROXY-L-PROLINE DEHYDRATASE_2-EPIMERASE"/>
    <property type="match status" value="1"/>
</dbReference>
<dbReference type="Gene3D" id="3.10.310.10">
    <property type="entry name" value="Diaminopimelate Epimerase, Chain A, domain 1"/>
    <property type="match status" value="2"/>
</dbReference>
<sequence>MRFSRVLNVVNCHAEGEVGNVIVGGIGDVPGQTMFDKRVYLEENLDQIRQLMLFEPRGAAVQNANIILPSNHPDAPLGYVILESTEYPAMSGSNTMCVATVLLETGMLPMTEPVTEVVLESPAGLIEVQCECKDGKVENVRLTNQPAFVYHTQVPLKVPDLGTLTVDIAYGGMTYVVVDAAEAGFDLVSSEARALCELGQRIKQAGAAQYEVKHPENPEIPGITQTVFTGPLSRQTDENGEYLTSKNAVVVSPGRIDRSPCGTGTSARVAVLHARGELAVGERFVHESLIGTKFDSRVESVTTIGGYDAVIPSVAGRAWITGTTQLGLDPSDPFPNGYTLGDTWLTAL</sequence>
<evidence type="ECO:0008006" key="5">
    <source>
        <dbReference type="Google" id="ProtNLM"/>
    </source>
</evidence>
<accession>A0A076EIE1</accession>
<protein>
    <recommendedName>
        <fullName evidence="5">Proline racemase</fullName>
    </recommendedName>
</protein>
<evidence type="ECO:0000256" key="2">
    <source>
        <dbReference type="PIRSR" id="PIRSR029792-1"/>
    </source>
</evidence>
<dbReference type="eggNOG" id="COG3938">
    <property type="taxonomic scope" value="Bacteria"/>
</dbReference>
<proteinExistence type="inferred from homology"/>
<feature type="active site" description="Proton acceptor" evidence="2">
    <location>
        <position position="91"/>
    </location>
</feature>
<evidence type="ECO:0000313" key="4">
    <source>
        <dbReference type="Proteomes" id="UP000028488"/>
    </source>
</evidence>
<dbReference type="PANTHER" id="PTHR33442">
    <property type="entry name" value="TRANS-3-HYDROXY-L-PROLINE DEHYDRATASE"/>
    <property type="match status" value="1"/>
</dbReference>
<evidence type="ECO:0000256" key="1">
    <source>
        <dbReference type="ARBA" id="ARBA00007529"/>
    </source>
</evidence>
<dbReference type="Pfam" id="PF05544">
    <property type="entry name" value="Pro_racemase"/>
    <property type="match status" value="1"/>
</dbReference>
<name>A0A076EIE1_RHOOP</name>
<comment type="similarity">
    <text evidence="1">Belongs to the proline racemase family.</text>
</comment>
<dbReference type="AlphaFoldDB" id="A0A076EIE1"/>
<gene>
    <name evidence="3" type="ORF">EP51_00990</name>
</gene>
<dbReference type="SUPFAM" id="SSF54506">
    <property type="entry name" value="Diaminopimelate epimerase-like"/>
    <property type="match status" value="1"/>
</dbReference>
<dbReference type="GO" id="GO:0047580">
    <property type="term" value="F:4-hydroxyproline epimerase activity"/>
    <property type="evidence" value="ECO:0007669"/>
    <property type="project" value="TreeGrafter"/>
</dbReference>
<reference evidence="3 4" key="1">
    <citation type="submission" date="2014-07" db="EMBL/GenBank/DDBJ databases">
        <title>Genome Sequence of Rhodococcus opacus Strain R7, a Biodegrader of Mono- and Polycyclic Aromatic Hydrocarbons.</title>
        <authorList>
            <person name="Di Gennaro P."/>
            <person name="Zampolli J."/>
            <person name="Presti I."/>
            <person name="Cappelletti M."/>
            <person name="D'Ursi P."/>
            <person name="Orro A."/>
            <person name="Mezzelani A."/>
            <person name="Milanesi L."/>
        </authorList>
    </citation>
    <scope>NUCLEOTIDE SEQUENCE [LARGE SCALE GENOMIC DNA]</scope>
    <source>
        <strain evidence="3 4">R7</strain>
    </source>
</reference>
<dbReference type="Proteomes" id="UP000028488">
    <property type="component" value="Chromosome"/>
</dbReference>
<dbReference type="FunFam" id="3.10.310.10:FF:000005">
    <property type="entry name" value="Proline racemase"/>
    <property type="match status" value="1"/>
</dbReference>
<evidence type="ECO:0000313" key="3">
    <source>
        <dbReference type="EMBL" id="AII03299.1"/>
    </source>
</evidence>
<dbReference type="SFLD" id="SFLDS00028">
    <property type="entry name" value="Proline_Racemase"/>
    <property type="match status" value="1"/>
</dbReference>
<dbReference type="EMBL" id="CP008947">
    <property type="protein sequence ID" value="AII03299.1"/>
    <property type="molecule type" value="Genomic_DNA"/>
</dbReference>